<dbReference type="PANTHER" id="PTHR34354">
    <property type="entry name" value="NADPH-DEPENDENT 7-CYANO-7-DEAZAGUANINE REDUCTASE"/>
    <property type="match status" value="1"/>
</dbReference>
<comment type="similarity">
    <text evidence="5">Belongs to the GTP cyclohydrolase I family. QueF type 2 subfamily.</text>
</comment>
<sequence length="278" mass="31009">MAGSDHHHGTVLGKSTDYISVYSPSLLCPIPRQQSRRELGIQPGSLPFRGVDIWTAYEVSWLNNDGKPEVAIAEFEIPANSPAIIESKSFKLYLNSFNQTAFTDAYHVTQTLESDLSAAAGAAVMVRLLSLQQFARQGVGHFAGECIDQEPVKIDCYSPSPDLLGLSNPDKIVSETLYSDLLKSNCPVTGQPDWASVFVQYRGAQIDRAGLLKYIISFREHQDFHEHCVERMFLEIQQRCNPDALTVYARYTRRGGLDINPYRTNGAEVPADVRLVRQ</sequence>
<feature type="active site" description="Thioimide intermediate" evidence="5">
    <location>
        <position position="186"/>
    </location>
</feature>
<reference evidence="7" key="1">
    <citation type="submission" date="2020-03" db="EMBL/GenBank/DDBJ databases">
        <authorList>
            <person name="Guo F."/>
        </authorList>
    </citation>
    <scope>NUCLEOTIDE SEQUENCE</scope>
    <source>
        <strain evidence="7">JCM 30134</strain>
    </source>
</reference>
<dbReference type="InterPro" id="IPR043133">
    <property type="entry name" value="GTP-CH-I_C/QueF"/>
</dbReference>
<feature type="active site" description="Proton donor" evidence="5">
    <location>
        <position position="193"/>
    </location>
</feature>
<gene>
    <name evidence="5 7" type="primary">queF</name>
    <name evidence="7" type="ORF">G8770_04385</name>
</gene>
<evidence type="ECO:0000256" key="2">
    <source>
        <dbReference type="ARBA" id="ARBA00022785"/>
    </source>
</evidence>
<evidence type="ECO:0000259" key="6">
    <source>
        <dbReference type="Pfam" id="PF14819"/>
    </source>
</evidence>
<keyword evidence="2 5" id="KW-0671">Queuosine biosynthesis</keyword>
<dbReference type="Proteomes" id="UP000787472">
    <property type="component" value="Unassembled WGS sequence"/>
</dbReference>
<dbReference type="InterPro" id="IPR029500">
    <property type="entry name" value="QueF"/>
</dbReference>
<protein>
    <recommendedName>
        <fullName evidence="5">NADPH-dependent 7-cyano-7-deazaguanine reductase</fullName>
        <ecNumber evidence="5">1.7.1.13</ecNumber>
    </recommendedName>
    <alternativeName>
        <fullName evidence="5">7-cyano-7-carbaguanine reductase</fullName>
    </alternativeName>
    <alternativeName>
        <fullName evidence="5">NADPH-dependent nitrile oxidoreductase</fullName>
    </alternativeName>
    <alternativeName>
        <fullName evidence="5">PreQ(0) reductase</fullName>
    </alternativeName>
</protein>
<comment type="subunit">
    <text evidence="5">Homodimer.</text>
</comment>
<dbReference type="Pfam" id="PF14489">
    <property type="entry name" value="QueF"/>
    <property type="match status" value="1"/>
</dbReference>
<comment type="subcellular location">
    <subcellularLocation>
        <location evidence="5">Cytoplasm</location>
    </subcellularLocation>
</comment>
<dbReference type="RefSeq" id="WP_167182178.1">
    <property type="nucleotide sequence ID" value="NZ_JAAONZ010000002.1"/>
</dbReference>
<keyword evidence="4 5" id="KW-0560">Oxidoreductase</keyword>
<keyword evidence="8" id="KW-1185">Reference proteome</keyword>
<evidence type="ECO:0000256" key="4">
    <source>
        <dbReference type="ARBA" id="ARBA00023002"/>
    </source>
</evidence>
<proteinExistence type="inferred from homology"/>
<dbReference type="GO" id="GO:0005737">
    <property type="term" value="C:cytoplasm"/>
    <property type="evidence" value="ECO:0007669"/>
    <property type="project" value="UniProtKB-SubCell"/>
</dbReference>
<evidence type="ECO:0000256" key="5">
    <source>
        <dbReference type="HAMAP-Rule" id="MF_00817"/>
    </source>
</evidence>
<dbReference type="GO" id="GO:0033739">
    <property type="term" value="F:preQ1 synthase activity"/>
    <property type="evidence" value="ECO:0007669"/>
    <property type="project" value="UniProtKB-UniRule"/>
</dbReference>
<evidence type="ECO:0000256" key="1">
    <source>
        <dbReference type="ARBA" id="ARBA00022490"/>
    </source>
</evidence>
<dbReference type="AlphaFoldDB" id="A0A9E5JTV9"/>
<feature type="binding site" evidence="5">
    <location>
        <begin position="85"/>
        <end position="87"/>
    </location>
    <ligand>
        <name>substrate</name>
    </ligand>
</feature>
<comment type="caution">
    <text evidence="7">The sequence shown here is derived from an EMBL/GenBank/DDBJ whole genome shotgun (WGS) entry which is preliminary data.</text>
</comment>
<dbReference type="PANTHER" id="PTHR34354:SF1">
    <property type="entry name" value="NADPH-DEPENDENT 7-CYANO-7-DEAZAGUANINE REDUCTASE"/>
    <property type="match status" value="1"/>
</dbReference>
<feature type="binding site" evidence="5">
    <location>
        <begin position="87"/>
        <end position="88"/>
    </location>
    <ligand>
        <name>NADPH</name>
        <dbReference type="ChEBI" id="CHEBI:57783"/>
    </ligand>
</feature>
<feature type="binding site" evidence="5">
    <location>
        <begin position="225"/>
        <end position="226"/>
    </location>
    <ligand>
        <name>substrate</name>
    </ligand>
</feature>
<evidence type="ECO:0000313" key="7">
    <source>
        <dbReference type="EMBL" id="NHO64780.1"/>
    </source>
</evidence>
<keyword evidence="1 5" id="KW-0963">Cytoplasm</keyword>
<dbReference type="EC" id="1.7.1.13" evidence="5"/>
<dbReference type="GO" id="GO:0008616">
    <property type="term" value="P:tRNA queuosine(34) biosynthetic process"/>
    <property type="evidence" value="ECO:0007669"/>
    <property type="project" value="UniProtKB-UniRule"/>
</dbReference>
<feature type="domain" description="NADPH-dependent 7-cyano-7-deazaguanine reductase N-terminal" evidence="6">
    <location>
        <begin position="18"/>
        <end position="128"/>
    </location>
</feature>
<dbReference type="Gene3D" id="3.30.1130.10">
    <property type="match status" value="2"/>
</dbReference>
<dbReference type="SUPFAM" id="SSF55620">
    <property type="entry name" value="Tetrahydrobiopterin biosynthesis enzymes-like"/>
    <property type="match status" value="1"/>
</dbReference>
<dbReference type="EMBL" id="JAAONZ010000002">
    <property type="protein sequence ID" value="NHO64780.1"/>
    <property type="molecule type" value="Genomic_DNA"/>
</dbReference>
<dbReference type="Pfam" id="PF14819">
    <property type="entry name" value="QueF_N"/>
    <property type="match status" value="1"/>
</dbReference>
<organism evidence="7 8">
    <name type="scientific">Pseudomaricurvus hydrocarbonicus</name>
    <dbReference type="NCBI Taxonomy" id="1470433"/>
    <lineage>
        <taxon>Bacteria</taxon>
        <taxon>Pseudomonadati</taxon>
        <taxon>Pseudomonadota</taxon>
        <taxon>Gammaproteobacteria</taxon>
        <taxon>Cellvibrionales</taxon>
        <taxon>Cellvibrionaceae</taxon>
        <taxon>Pseudomaricurvus</taxon>
    </lineage>
</organism>
<evidence type="ECO:0000256" key="3">
    <source>
        <dbReference type="ARBA" id="ARBA00022857"/>
    </source>
</evidence>
<dbReference type="InterPro" id="IPR029139">
    <property type="entry name" value="QueF_N"/>
</dbReference>
<dbReference type="InterPro" id="IPR016428">
    <property type="entry name" value="QueF_type2"/>
</dbReference>
<dbReference type="NCBIfam" id="TIGR03138">
    <property type="entry name" value="QueF"/>
    <property type="match status" value="1"/>
</dbReference>
<keyword evidence="3 5" id="KW-0521">NADP</keyword>
<comment type="pathway">
    <text evidence="5">tRNA modification; tRNA-queuosine biosynthesis.</text>
</comment>
<dbReference type="InterPro" id="IPR050084">
    <property type="entry name" value="NADPH_dep_7-cyano-7-deazaG_red"/>
</dbReference>
<feature type="binding site" evidence="5">
    <location>
        <begin position="254"/>
        <end position="255"/>
    </location>
    <ligand>
        <name>NADPH</name>
        <dbReference type="ChEBI" id="CHEBI:57783"/>
    </ligand>
</feature>
<dbReference type="HAMAP" id="MF_00817">
    <property type="entry name" value="QueF_type2"/>
    <property type="match status" value="1"/>
</dbReference>
<comment type="function">
    <text evidence="5">Catalyzes the NADPH-dependent reduction of 7-cyano-7-deazaguanine (preQ0) to 7-aminomethyl-7-deazaguanine (preQ1).</text>
</comment>
<evidence type="ECO:0000313" key="8">
    <source>
        <dbReference type="Proteomes" id="UP000787472"/>
    </source>
</evidence>
<comment type="catalytic activity">
    <reaction evidence="5">
        <text>7-aminomethyl-7-carbaguanine + 2 NADP(+) = 7-cyano-7-carbaguanine + 2 NADPH + 3 H(+)</text>
        <dbReference type="Rhea" id="RHEA:13409"/>
        <dbReference type="ChEBI" id="CHEBI:15378"/>
        <dbReference type="ChEBI" id="CHEBI:45075"/>
        <dbReference type="ChEBI" id="CHEBI:57783"/>
        <dbReference type="ChEBI" id="CHEBI:58349"/>
        <dbReference type="ChEBI" id="CHEBI:58703"/>
        <dbReference type="EC" id="1.7.1.13"/>
    </reaction>
</comment>
<dbReference type="PIRSF" id="PIRSF004750">
    <property type="entry name" value="Nitrile_oxidored_YqcD_prd"/>
    <property type="match status" value="1"/>
</dbReference>
<name>A0A9E5JTV9_9GAMM</name>
<accession>A0A9E5JTV9</accession>